<dbReference type="CDD" id="cd14868">
    <property type="entry name" value="uS7_Mitochondria_Fungi"/>
    <property type="match status" value="1"/>
</dbReference>
<evidence type="ECO:0000256" key="3">
    <source>
        <dbReference type="ARBA" id="ARBA00023274"/>
    </source>
</evidence>
<keyword evidence="3" id="KW-0687">Ribonucleoprotein</keyword>
<dbReference type="GO" id="GO:1990904">
    <property type="term" value="C:ribonucleoprotein complex"/>
    <property type="evidence" value="ECO:0007669"/>
    <property type="project" value="UniProtKB-KW"/>
</dbReference>
<evidence type="ECO:0000313" key="5">
    <source>
        <dbReference type="EMBL" id="KZT70392.1"/>
    </source>
</evidence>
<dbReference type="InterPro" id="IPR047988">
    <property type="entry name" value="Ribosomal_uS7m_fungi"/>
</dbReference>
<dbReference type="Gene3D" id="1.10.455.10">
    <property type="entry name" value="Ribosomal protein S7 domain"/>
    <property type="match status" value="1"/>
</dbReference>
<dbReference type="InterPro" id="IPR023798">
    <property type="entry name" value="Ribosomal_uS7_dom"/>
</dbReference>
<accession>A0A165R755</accession>
<dbReference type="GO" id="GO:0005840">
    <property type="term" value="C:ribosome"/>
    <property type="evidence" value="ECO:0007669"/>
    <property type="project" value="UniProtKB-KW"/>
</dbReference>
<dbReference type="Proteomes" id="UP000076727">
    <property type="component" value="Unassembled WGS sequence"/>
</dbReference>
<keyword evidence="2 5" id="KW-0689">Ribosomal protein</keyword>
<dbReference type="OrthoDB" id="9972728at2759"/>
<dbReference type="Pfam" id="PF00177">
    <property type="entry name" value="Ribosomal_S7"/>
    <property type="match status" value="1"/>
</dbReference>
<evidence type="ECO:0000256" key="1">
    <source>
        <dbReference type="ARBA" id="ARBA00007151"/>
    </source>
</evidence>
<dbReference type="EMBL" id="KV429051">
    <property type="protein sequence ID" value="KZT70392.1"/>
    <property type="molecule type" value="Genomic_DNA"/>
</dbReference>
<sequence length="233" mass="26200">MLSSLRQIAARTRLVPRRGFSSSFVAANSEEAGLNGIVDRETLLPVAALPTALPTPEPARRAALDPLQPTIRIPPQYDPLLELLAGSMMRTGRRRREPSKKAKGRKIVSDTLLTIHAQTRAPPLPILRRAIELASPSVRMVSFWLPTGRWYTPRPLSERQRAHKGIRWILQASELRKGKVLAHRLAQEMIAIVEGAGKENMRETSLVYKLKEELHKMAVMHRGNMMKPPPKLK</sequence>
<comment type="similarity">
    <text evidence="1">Belongs to the universal ribosomal protein uS7 family.</text>
</comment>
<evidence type="ECO:0000256" key="2">
    <source>
        <dbReference type="ARBA" id="ARBA00022980"/>
    </source>
</evidence>
<name>A0A165R755_9APHY</name>
<dbReference type="SUPFAM" id="SSF47973">
    <property type="entry name" value="Ribosomal protein S7"/>
    <property type="match status" value="1"/>
</dbReference>
<proteinExistence type="inferred from homology"/>
<reference evidence="5 6" key="1">
    <citation type="journal article" date="2016" name="Mol. Biol. Evol.">
        <title>Comparative Genomics of Early-Diverging Mushroom-Forming Fungi Provides Insights into the Origins of Lignocellulose Decay Capabilities.</title>
        <authorList>
            <person name="Nagy L.G."/>
            <person name="Riley R."/>
            <person name="Tritt A."/>
            <person name="Adam C."/>
            <person name="Daum C."/>
            <person name="Floudas D."/>
            <person name="Sun H."/>
            <person name="Yadav J.S."/>
            <person name="Pangilinan J."/>
            <person name="Larsson K.H."/>
            <person name="Matsuura K."/>
            <person name="Barry K."/>
            <person name="Labutti K."/>
            <person name="Kuo R."/>
            <person name="Ohm R.A."/>
            <person name="Bhattacharya S.S."/>
            <person name="Shirouzu T."/>
            <person name="Yoshinaga Y."/>
            <person name="Martin F.M."/>
            <person name="Grigoriev I.V."/>
            <person name="Hibbett D.S."/>
        </authorList>
    </citation>
    <scope>NUCLEOTIDE SEQUENCE [LARGE SCALE GENOMIC DNA]</scope>
    <source>
        <strain evidence="5 6">L-15889</strain>
    </source>
</reference>
<dbReference type="PANTHER" id="PTHR11205">
    <property type="entry name" value="RIBOSOMAL PROTEIN S7"/>
    <property type="match status" value="1"/>
</dbReference>
<feature type="domain" description="Small ribosomal subunit protein uS7" evidence="4">
    <location>
        <begin position="78"/>
        <end position="221"/>
    </location>
</feature>
<dbReference type="AlphaFoldDB" id="A0A165R755"/>
<protein>
    <submittedName>
        <fullName evidence="5">Ribosomal protein S7</fullName>
    </submittedName>
</protein>
<organism evidence="5 6">
    <name type="scientific">Daedalea quercina L-15889</name>
    <dbReference type="NCBI Taxonomy" id="1314783"/>
    <lineage>
        <taxon>Eukaryota</taxon>
        <taxon>Fungi</taxon>
        <taxon>Dikarya</taxon>
        <taxon>Basidiomycota</taxon>
        <taxon>Agaricomycotina</taxon>
        <taxon>Agaricomycetes</taxon>
        <taxon>Polyporales</taxon>
        <taxon>Fomitopsis</taxon>
    </lineage>
</organism>
<dbReference type="STRING" id="1314783.A0A165R755"/>
<evidence type="ECO:0000259" key="4">
    <source>
        <dbReference type="Pfam" id="PF00177"/>
    </source>
</evidence>
<dbReference type="InterPro" id="IPR000235">
    <property type="entry name" value="Ribosomal_uS7"/>
</dbReference>
<dbReference type="InterPro" id="IPR036823">
    <property type="entry name" value="Ribosomal_uS7_dom_sf"/>
</dbReference>
<keyword evidence="6" id="KW-1185">Reference proteome</keyword>
<dbReference type="GO" id="GO:0006412">
    <property type="term" value="P:translation"/>
    <property type="evidence" value="ECO:0007669"/>
    <property type="project" value="InterPro"/>
</dbReference>
<gene>
    <name evidence="5" type="ORF">DAEQUDRAFT_708378</name>
</gene>
<evidence type="ECO:0000313" key="6">
    <source>
        <dbReference type="Proteomes" id="UP000076727"/>
    </source>
</evidence>